<feature type="transmembrane region" description="Helical" evidence="1">
    <location>
        <begin position="7"/>
        <end position="27"/>
    </location>
</feature>
<organism evidence="2 3">
    <name type="scientific">Cytobacillus firmus</name>
    <name type="common">Bacillus firmus</name>
    <dbReference type="NCBI Taxonomy" id="1399"/>
    <lineage>
        <taxon>Bacteria</taxon>
        <taxon>Bacillati</taxon>
        <taxon>Bacillota</taxon>
        <taxon>Bacilli</taxon>
        <taxon>Bacillales</taxon>
        <taxon>Bacillaceae</taxon>
        <taxon>Cytobacillus</taxon>
    </lineage>
</organism>
<keyword evidence="1" id="KW-0812">Transmembrane</keyword>
<proteinExistence type="predicted"/>
<accession>A0AA46SKL5</accession>
<dbReference type="Proteomes" id="UP001163104">
    <property type="component" value="Chromosome"/>
</dbReference>
<dbReference type="EMBL" id="CP107027">
    <property type="protein sequence ID" value="UYG97402.1"/>
    <property type="molecule type" value="Genomic_DNA"/>
</dbReference>
<dbReference type="RefSeq" id="WP_048009561.1">
    <property type="nucleotide sequence ID" value="NZ_JANTPH010000004.1"/>
</dbReference>
<gene>
    <name evidence="2" type="ORF">OD459_10440</name>
</gene>
<evidence type="ECO:0000313" key="3">
    <source>
        <dbReference type="Proteomes" id="UP001163104"/>
    </source>
</evidence>
<name>A0AA46SKL5_CYTFI</name>
<keyword evidence="1" id="KW-0472">Membrane</keyword>
<evidence type="ECO:0000313" key="2">
    <source>
        <dbReference type="EMBL" id="UYG97402.1"/>
    </source>
</evidence>
<reference evidence="2" key="1">
    <citation type="submission" date="2022-10" db="EMBL/GenBank/DDBJ databases">
        <title>Mechanism of multi-heavy metal repair in Cytobacillus Firmus M7.</title>
        <authorList>
            <person name="Li X."/>
            <person name="Yu C."/>
        </authorList>
    </citation>
    <scope>NUCLEOTIDE SEQUENCE</scope>
    <source>
        <strain evidence="2">M7</strain>
    </source>
</reference>
<keyword evidence="1" id="KW-1133">Transmembrane helix</keyword>
<sequence>MSKNKRIFLSLFAILICLALFVIGILFAEKMPFLTLLGIAGLCGIYYVVFRLVKTSAEIKK</sequence>
<dbReference type="AlphaFoldDB" id="A0AA46SKL5"/>
<protein>
    <submittedName>
        <fullName evidence="2">Uncharacterized protein</fullName>
    </submittedName>
</protein>
<evidence type="ECO:0000256" key="1">
    <source>
        <dbReference type="SAM" id="Phobius"/>
    </source>
</evidence>
<feature type="transmembrane region" description="Helical" evidence="1">
    <location>
        <begin position="33"/>
        <end position="53"/>
    </location>
</feature>